<evidence type="ECO:0000259" key="16">
    <source>
        <dbReference type="PROSITE" id="PS51065"/>
    </source>
</evidence>
<evidence type="ECO:0000256" key="3">
    <source>
        <dbReference type="ARBA" id="ARBA00004906"/>
    </source>
</evidence>
<evidence type="ECO:0000256" key="2">
    <source>
        <dbReference type="ARBA" id="ARBA00004496"/>
    </source>
</evidence>
<dbReference type="SMART" id="SM00184">
    <property type="entry name" value="RING"/>
    <property type="match status" value="1"/>
</dbReference>
<dbReference type="AlphaFoldDB" id="A0A8W8IK75"/>
<dbReference type="InterPro" id="IPR037962">
    <property type="entry name" value="Neuralized"/>
</dbReference>
<keyword evidence="18" id="KW-1185">Reference proteome</keyword>
<organism evidence="17 18">
    <name type="scientific">Magallana gigas</name>
    <name type="common">Pacific oyster</name>
    <name type="synonym">Crassostrea gigas</name>
    <dbReference type="NCBI Taxonomy" id="29159"/>
    <lineage>
        <taxon>Eukaryota</taxon>
        <taxon>Metazoa</taxon>
        <taxon>Spiralia</taxon>
        <taxon>Lophotrochozoa</taxon>
        <taxon>Mollusca</taxon>
        <taxon>Bivalvia</taxon>
        <taxon>Autobranchia</taxon>
        <taxon>Pteriomorphia</taxon>
        <taxon>Ostreida</taxon>
        <taxon>Ostreoidea</taxon>
        <taxon>Ostreidae</taxon>
        <taxon>Magallana</taxon>
    </lineage>
</organism>
<proteinExistence type="predicted"/>
<dbReference type="InterPro" id="IPR001841">
    <property type="entry name" value="Znf_RING"/>
</dbReference>
<evidence type="ECO:0000256" key="8">
    <source>
        <dbReference type="ARBA" id="ARBA00022737"/>
    </source>
</evidence>
<evidence type="ECO:0000256" key="13">
    <source>
        <dbReference type="PROSITE-ProRule" id="PRU00175"/>
    </source>
</evidence>
<evidence type="ECO:0000256" key="7">
    <source>
        <dbReference type="ARBA" id="ARBA00022723"/>
    </source>
</evidence>
<evidence type="ECO:0000259" key="15">
    <source>
        <dbReference type="PROSITE" id="PS50089"/>
    </source>
</evidence>
<keyword evidence="5" id="KW-0963">Cytoplasm</keyword>
<sequence>MGVLTMETISFDSSTTVNTAVTANSTTNVNSTARRFFAAKRSASHHLDFHGTDLHMLQQAGWMGRMHRGLYRGTQYRHSTGDLASIQVSWPVKFHEIHGDNVILLNDNTLAKRGDSFCKAICFSSRPIAINEKVYIRFAETSSSWSGVLRFGFTNIDPGSVRGSILPRYACPDMTNKQGCWAKALGERYAAFNNILHFYVTRNGDVMYGINGEDVGLFFTGVSTLSPLWTLLDIYGNTIGIEFVNPVQSLRSRASALNKVLYKKNPQDYIWRSSGFISDMGKSQSKRLNNSGPLGSLGALNNVLPPPIPQRESLPSGPRTQFPSSSLVNLHSETTVLAPAAPSIPIRYYSNVNFRPMSWHELSGKNIRVVDANRTIAVRADEEYCNAYVFSSRPLKCGEKIVIQVLGIERSFIGGLAVGFTACDPREVTREDLPDDSDMLLDRKEYWVVNKDVCRTPEIGDELCFHLTLNGEVRYSKNNTKVATLMHVDKTLPLWLFFDVYGNIQKIRSIGVTTHVPPIPPRPRSTPFMTQTSMPQLTVTLPPRDPNTAQVALGGPAPASSSSIIHSSGHPNYSMMRSYSVPTGVTSTEPMSPQQKTGYIKSLPTSPETTMDSCSETEASECTVCYERAVNAVLYTCGHMCMCFECAIVVKNHKSALCPICRQEIKDVIKIYKT</sequence>
<dbReference type="InterPro" id="IPR013083">
    <property type="entry name" value="Znf_RING/FYVE/PHD"/>
</dbReference>
<comment type="pathway">
    <text evidence="3">Protein modification; protein ubiquitination.</text>
</comment>
<evidence type="ECO:0000313" key="17">
    <source>
        <dbReference type="EnsemblMetazoa" id="G14698.9:cds"/>
    </source>
</evidence>
<feature type="domain" description="RING-type" evidence="15">
    <location>
        <begin position="622"/>
        <end position="662"/>
    </location>
</feature>
<evidence type="ECO:0000313" key="18">
    <source>
        <dbReference type="Proteomes" id="UP000005408"/>
    </source>
</evidence>
<evidence type="ECO:0000256" key="14">
    <source>
        <dbReference type="SAM" id="MobiDB-lite"/>
    </source>
</evidence>
<feature type="domain" description="NHR" evidence="16">
    <location>
        <begin position="356"/>
        <end position="512"/>
    </location>
</feature>
<dbReference type="PANTHER" id="PTHR12429:SF6">
    <property type="entry name" value="PROTEIN NEURALIZED"/>
    <property type="match status" value="1"/>
</dbReference>
<dbReference type="GO" id="GO:0007219">
    <property type="term" value="P:Notch signaling pathway"/>
    <property type="evidence" value="ECO:0007669"/>
    <property type="project" value="UniProtKB-KW"/>
</dbReference>
<dbReference type="Pfam" id="PF13920">
    <property type="entry name" value="zf-C3HC4_3"/>
    <property type="match status" value="1"/>
</dbReference>
<comment type="subcellular location">
    <subcellularLocation>
        <location evidence="2">Cytoplasm</location>
    </subcellularLocation>
</comment>
<keyword evidence="12" id="KW-0914">Notch signaling pathway</keyword>
<dbReference type="Proteomes" id="UP000005408">
    <property type="component" value="Unassembled WGS sequence"/>
</dbReference>
<keyword evidence="10" id="KW-0833">Ubl conjugation pathway</keyword>
<dbReference type="PROSITE" id="PS50089">
    <property type="entry name" value="ZF_RING_2"/>
    <property type="match status" value="1"/>
</dbReference>
<dbReference type="EC" id="2.3.2.27" evidence="4"/>
<dbReference type="GO" id="GO:0008270">
    <property type="term" value="F:zinc ion binding"/>
    <property type="evidence" value="ECO:0007669"/>
    <property type="project" value="UniProtKB-KW"/>
</dbReference>
<dbReference type="CDD" id="cd16647">
    <property type="entry name" value="mRING-HC-C3HC5_NEU1"/>
    <property type="match status" value="1"/>
</dbReference>
<dbReference type="GO" id="GO:0061630">
    <property type="term" value="F:ubiquitin protein ligase activity"/>
    <property type="evidence" value="ECO:0007669"/>
    <property type="project" value="UniProtKB-EC"/>
</dbReference>
<dbReference type="SUPFAM" id="SSF57850">
    <property type="entry name" value="RING/U-box"/>
    <property type="match status" value="1"/>
</dbReference>
<comment type="catalytic activity">
    <reaction evidence="1">
        <text>S-ubiquitinyl-[E2 ubiquitin-conjugating enzyme]-L-cysteine + [acceptor protein]-L-lysine = [E2 ubiquitin-conjugating enzyme]-L-cysteine + N(6)-ubiquitinyl-[acceptor protein]-L-lysine.</text>
        <dbReference type="EC" id="2.3.2.27"/>
    </reaction>
</comment>
<keyword evidence="8" id="KW-0677">Repeat</keyword>
<dbReference type="InterPro" id="IPR006573">
    <property type="entry name" value="NHR_dom"/>
</dbReference>
<evidence type="ECO:0000256" key="1">
    <source>
        <dbReference type="ARBA" id="ARBA00000900"/>
    </source>
</evidence>
<dbReference type="FunFam" id="2.60.120.920:FF:000005">
    <property type="entry name" value="Putative E3 ubiquitin-protein ligase NEURL1B"/>
    <property type="match status" value="2"/>
</dbReference>
<keyword evidence="7" id="KW-0479">Metal-binding</keyword>
<dbReference type="EnsemblMetazoa" id="G14698.9">
    <property type="protein sequence ID" value="G14698.9:cds"/>
    <property type="gene ID" value="G14698"/>
</dbReference>
<dbReference type="PROSITE" id="PS51065">
    <property type="entry name" value="NHR"/>
    <property type="match status" value="2"/>
</dbReference>
<reference evidence="17" key="1">
    <citation type="submission" date="2022-08" db="UniProtKB">
        <authorList>
            <consortium name="EnsemblMetazoa"/>
        </authorList>
    </citation>
    <scope>IDENTIFICATION</scope>
    <source>
        <strain evidence="17">05x7-T-G4-1.051#20</strain>
    </source>
</reference>
<dbReference type="PANTHER" id="PTHR12429">
    <property type="entry name" value="NEURALIZED"/>
    <property type="match status" value="1"/>
</dbReference>
<protein>
    <recommendedName>
        <fullName evidence="4">RING-type E3 ubiquitin transferase</fullName>
        <ecNumber evidence="4">2.3.2.27</ecNumber>
    </recommendedName>
</protein>
<dbReference type="SMART" id="SM00588">
    <property type="entry name" value="NEUZ"/>
    <property type="match status" value="2"/>
</dbReference>
<keyword evidence="9 13" id="KW-0863">Zinc-finger</keyword>
<feature type="region of interest" description="Disordered" evidence="14">
    <location>
        <begin position="584"/>
        <end position="612"/>
    </location>
</feature>
<dbReference type="Gene3D" id="3.30.40.10">
    <property type="entry name" value="Zinc/RING finger domain, C3HC4 (zinc finger)"/>
    <property type="match status" value="1"/>
</dbReference>
<evidence type="ECO:0000256" key="6">
    <source>
        <dbReference type="ARBA" id="ARBA00022679"/>
    </source>
</evidence>
<evidence type="ECO:0000256" key="11">
    <source>
        <dbReference type="ARBA" id="ARBA00022833"/>
    </source>
</evidence>
<dbReference type="Gene3D" id="2.60.120.920">
    <property type="match status" value="2"/>
</dbReference>
<accession>A0A8W8IK75</accession>
<dbReference type="GO" id="GO:0005737">
    <property type="term" value="C:cytoplasm"/>
    <property type="evidence" value="ECO:0007669"/>
    <property type="project" value="UniProtKB-SubCell"/>
</dbReference>
<name>A0A8W8IK75_MAGGI</name>
<evidence type="ECO:0000256" key="9">
    <source>
        <dbReference type="ARBA" id="ARBA00022771"/>
    </source>
</evidence>
<evidence type="ECO:0000256" key="5">
    <source>
        <dbReference type="ARBA" id="ARBA00022490"/>
    </source>
</evidence>
<keyword evidence="6" id="KW-0808">Transferase</keyword>
<dbReference type="FunFam" id="3.30.40.10:FF:000056">
    <property type="entry name" value="Putative E3 ubiquitin-protein ligase NEURL1B"/>
    <property type="match status" value="1"/>
</dbReference>
<evidence type="ECO:0000256" key="4">
    <source>
        <dbReference type="ARBA" id="ARBA00012483"/>
    </source>
</evidence>
<evidence type="ECO:0000256" key="12">
    <source>
        <dbReference type="ARBA" id="ARBA00022976"/>
    </source>
</evidence>
<feature type="domain" description="NHR" evidence="16">
    <location>
        <begin position="91"/>
        <end position="246"/>
    </location>
</feature>
<keyword evidence="11" id="KW-0862">Zinc</keyword>
<dbReference type="InterPro" id="IPR043136">
    <property type="entry name" value="B30.2/SPRY_sf"/>
</dbReference>
<evidence type="ECO:0000256" key="10">
    <source>
        <dbReference type="ARBA" id="ARBA00022786"/>
    </source>
</evidence>
<dbReference type="Pfam" id="PF07177">
    <property type="entry name" value="Neuralized"/>
    <property type="match status" value="2"/>
</dbReference>